<reference evidence="8" key="1">
    <citation type="submission" date="2018-08" db="EMBL/GenBank/DDBJ databases">
        <authorList>
            <person name="Kim S.-J."/>
            <person name="Jung G.-Y."/>
        </authorList>
    </citation>
    <scope>NUCLEOTIDE SEQUENCE [LARGE SCALE GENOMIC DNA]</scope>
    <source>
        <strain evidence="8">GY_H</strain>
    </source>
</reference>
<dbReference type="GO" id="GO:0003700">
    <property type="term" value="F:DNA-binding transcription factor activity"/>
    <property type="evidence" value="ECO:0007669"/>
    <property type="project" value="InterPro"/>
</dbReference>
<dbReference type="SUPFAM" id="SSF46785">
    <property type="entry name" value="Winged helix' DNA-binding domain"/>
    <property type="match status" value="1"/>
</dbReference>
<dbReference type="SUPFAM" id="SSF53850">
    <property type="entry name" value="Periplasmic binding protein-like II"/>
    <property type="match status" value="1"/>
</dbReference>
<keyword evidence="4" id="KW-0238">DNA-binding</keyword>
<comment type="similarity">
    <text evidence="2">Belongs to the LysR transcriptional regulatory family.</text>
</comment>
<dbReference type="InterPro" id="IPR036390">
    <property type="entry name" value="WH_DNA-bd_sf"/>
</dbReference>
<evidence type="ECO:0000256" key="3">
    <source>
        <dbReference type="ARBA" id="ARBA00023015"/>
    </source>
</evidence>
<dbReference type="EMBL" id="QRGO01000002">
    <property type="protein sequence ID" value="RDV02381.1"/>
    <property type="molecule type" value="Genomic_DNA"/>
</dbReference>
<evidence type="ECO:0000313" key="8">
    <source>
        <dbReference type="Proteomes" id="UP000263993"/>
    </source>
</evidence>
<organism evidence="7 8">
    <name type="scientific">Undibacter mobilis</name>
    <dbReference type="NCBI Taxonomy" id="2292256"/>
    <lineage>
        <taxon>Bacteria</taxon>
        <taxon>Pseudomonadati</taxon>
        <taxon>Pseudomonadota</taxon>
        <taxon>Alphaproteobacteria</taxon>
        <taxon>Hyphomicrobiales</taxon>
        <taxon>Nitrobacteraceae</taxon>
        <taxon>Undibacter</taxon>
    </lineage>
</organism>
<keyword evidence="3" id="KW-0805">Transcription regulation</keyword>
<dbReference type="Proteomes" id="UP000263993">
    <property type="component" value="Unassembled WGS sequence"/>
</dbReference>
<dbReference type="GO" id="GO:0000976">
    <property type="term" value="F:transcription cis-regulatory region binding"/>
    <property type="evidence" value="ECO:0007669"/>
    <property type="project" value="TreeGrafter"/>
</dbReference>
<comment type="function">
    <text evidence="1">NodD regulates the expression of the nodABCFE genes which encode other nodulation proteins. NodD is also a negative regulator of its own expression. Binds flavonoids as inducers.</text>
</comment>
<dbReference type="PANTHER" id="PTHR30126:SF39">
    <property type="entry name" value="HTH-TYPE TRANSCRIPTIONAL REGULATOR CYSL"/>
    <property type="match status" value="1"/>
</dbReference>
<keyword evidence="8" id="KW-1185">Reference proteome</keyword>
<evidence type="ECO:0000256" key="1">
    <source>
        <dbReference type="ARBA" id="ARBA00003502"/>
    </source>
</evidence>
<dbReference type="InterPro" id="IPR036388">
    <property type="entry name" value="WH-like_DNA-bd_sf"/>
</dbReference>
<dbReference type="Gene3D" id="3.40.190.290">
    <property type="match status" value="1"/>
</dbReference>
<dbReference type="Pfam" id="PF00126">
    <property type="entry name" value="HTH_1"/>
    <property type="match status" value="1"/>
</dbReference>
<dbReference type="PRINTS" id="PR00039">
    <property type="entry name" value="HTHLYSR"/>
</dbReference>
<dbReference type="RefSeq" id="WP_115518501.1">
    <property type="nucleotide sequence ID" value="NZ_QRGO01000002.1"/>
</dbReference>
<dbReference type="FunFam" id="1.10.10.10:FF:000001">
    <property type="entry name" value="LysR family transcriptional regulator"/>
    <property type="match status" value="1"/>
</dbReference>
<evidence type="ECO:0000259" key="6">
    <source>
        <dbReference type="PROSITE" id="PS50931"/>
    </source>
</evidence>
<dbReference type="AlphaFoldDB" id="A0A371B4M2"/>
<dbReference type="OrthoDB" id="9808620at2"/>
<gene>
    <name evidence="7" type="ORF">DXH78_14710</name>
</gene>
<dbReference type="InterPro" id="IPR000847">
    <property type="entry name" value="LysR_HTH_N"/>
</dbReference>
<evidence type="ECO:0000313" key="7">
    <source>
        <dbReference type="EMBL" id="RDV02381.1"/>
    </source>
</evidence>
<evidence type="ECO:0000256" key="5">
    <source>
        <dbReference type="ARBA" id="ARBA00023163"/>
    </source>
</evidence>
<dbReference type="Gene3D" id="1.10.10.10">
    <property type="entry name" value="Winged helix-like DNA-binding domain superfamily/Winged helix DNA-binding domain"/>
    <property type="match status" value="1"/>
</dbReference>
<dbReference type="CDD" id="cd08420">
    <property type="entry name" value="PBP2_CysL_like"/>
    <property type="match status" value="1"/>
</dbReference>
<dbReference type="PANTHER" id="PTHR30126">
    <property type="entry name" value="HTH-TYPE TRANSCRIPTIONAL REGULATOR"/>
    <property type="match status" value="1"/>
</dbReference>
<proteinExistence type="inferred from homology"/>
<sequence>MTLEQLRIFAAVAEREHVTQAARALNLTQSAVSAAVSALEARYGVRLFDRVGRRIELTESGRLFLTEARAVLARAAAAETVLTDLAGLKRGSLSLAASQTVASYWLPPLMARYREKYPGIALSLIVGNTETVAAMVREGTVDLGFVEGEIDEPALTAIPVADDQLIVVTRADRAMEHRQPKNRQPLGAVDLKAMRWVFRERGSATRSIFEDALAVLGVDPDTLDIVLELPSNEAVRAAVEHGAGAAALSKLAVSDALASGALTALNFVLPKRQFYAVRHRERWVSQAERELLTMAADGRETPLPLASKRKSR</sequence>
<feature type="domain" description="HTH lysR-type" evidence="6">
    <location>
        <begin position="1"/>
        <end position="58"/>
    </location>
</feature>
<name>A0A371B4M2_9BRAD</name>
<comment type="caution">
    <text evidence="7">The sequence shown here is derived from an EMBL/GenBank/DDBJ whole genome shotgun (WGS) entry which is preliminary data.</text>
</comment>
<protein>
    <submittedName>
        <fullName evidence="7">LysR family transcriptional regulator</fullName>
    </submittedName>
</protein>
<evidence type="ECO:0000256" key="2">
    <source>
        <dbReference type="ARBA" id="ARBA00009437"/>
    </source>
</evidence>
<dbReference type="InterPro" id="IPR005119">
    <property type="entry name" value="LysR_subst-bd"/>
</dbReference>
<accession>A0A371B4M2</accession>
<evidence type="ECO:0000256" key="4">
    <source>
        <dbReference type="ARBA" id="ARBA00023125"/>
    </source>
</evidence>
<dbReference type="Pfam" id="PF03466">
    <property type="entry name" value="LysR_substrate"/>
    <property type="match status" value="1"/>
</dbReference>
<dbReference type="PROSITE" id="PS50931">
    <property type="entry name" value="HTH_LYSR"/>
    <property type="match status" value="1"/>
</dbReference>
<keyword evidence="5" id="KW-0804">Transcription</keyword>